<gene>
    <name evidence="5" type="ORF">ASIM_LOCUS9391</name>
</gene>
<dbReference type="EMBL" id="UYRR01028519">
    <property type="protein sequence ID" value="VDK39066.1"/>
    <property type="molecule type" value="Genomic_DNA"/>
</dbReference>
<evidence type="ECO:0000256" key="1">
    <source>
        <dbReference type="ARBA" id="ARBA00022723"/>
    </source>
</evidence>
<reference evidence="5 6" key="2">
    <citation type="submission" date="2018-11" db="EMBL/GenBank/DDBJ databases">
        <authorList>
            <consortium name="Pathogen Informatics"/>
        </authorList>
    </citation>
    <scope>NUCLEOTIDE SEQUENCE [LARGE SCALE GENOMIC DNA]</scope>
</reference>
<dbReference type="InterPro" id="IPR000222">
    <property type="entry name" value="PP2C_BS"/>
</dbReference>
<evidence type="ECO:0000313" key="6">
    <source>
        <dbReference type="Proteomes" id="UP000267096"/>
    </source>
</evidence>
<dbReference type="AlphaFoldDB" id="A0A0M3JPQ4"/>
<dbReference type="SUPFAM" id="SSF81606">
    <property type="entry name" value="PP2C-like"/>
    <property type="match status" value="1"/>
</dbReference>
<dbReference type="GO" id="GO:0046872">
    <property type="term" value="F:metal ion binding"/>
    <property type="evidence" value="ECO:0007669"/>
    <property type="project" value="UniProtKB-KW"/>
</dbReference>
<dbReference type="InterPro" id="IPR001932">
    <property type="entry name" value="PPM-type_phosphatase-like_dom"/>
</dbReference>
<dbReference type="InterPro" id="IPR036457">
    <property type="entry name" value="PPM-type-like_dom_sf"/>
</dbReference>
<keyword evidence="1" id="KW-0479">Metal-binding</keyword>
<evidence type="ECO:0000313" key="5">
    <source>
        <dbReference type="EMBL" id="VDK39066.1"/>
    </source>
</evidence>
<keyword evidence="6" id="KW-1185">Reference proteome</keyword>
<evidence type="ECO:0000313" key="7">
    <source>
        <dbReference type="WBParaSite" id="ASIM_0000965401-mRNA-1"/>
    </source>
</evidence>
<dbReference type="Pfam" id="PF00481">
    <property type="entry name" value="PP2C"/>
    <property type="match status" value="1"/>
</dbReference>
<dbReference type="OrthoDB" id="10264738at2759"/>
<protein>
    <submittedName>
        <fullName evidence="7">Probable protein phosphatase 2C (inferred by orthology to a C. elegans protein)</fullName>
    </submittedName>
</protein>
<dbReference type="PROSITE" id="PS01032">
    <property type="entry name" value="PPM_1"/>
    <property type="match status" value="1"/>
</dbReference>
<dbReference type="Gene3D" id="3.60.40.10">
    <property type="entry name" value="PPM-type phosphatase domain"/>
    <property type="match status" value="1"/>
</dbReference>
<dbReference type="GO" id="GO:0004721">
    <property type="term" value="F:phosphoprotein phosphatase activity"/>
    <property type="evidence" value="ECO:0007669"/>
    <property type="project" value="UniProtKB-KW"/>
</dbReference>
<feature type="domain" description="PPM-type phosphatase" evidence="4">
    <location>
        <begin position="1"/>
        <end position="51"/>
    </location>
</feature>
<evidence type="ECO:0000256" key="2">
    <source>
        <dbReference type="ARBA" id="ARBA00022801"/>
    </source>
</evidence>
<dbReference type="WBParaSite" id="ASIM_0000965401-mRNA-1">
    <property type="protein sequence ID" value="ASIM_0000965401-mRNA-1"/>
    <property type="gene ID" value="ASIM_0000965401"/>
</dbReference>
<keyword evidence="3" id="KW-0904">Protein phosphatase</keyword>
<dbReference type="Proteomes" id="UP000267096">
    <property type="component" value="Unassembled WGS sequence"/>
</dbReference>
<sequence length="79" mass="8642">MEDAHTHLLSVPDDNKAAFFAVYDGHGGAKVSQYAGTNLHKTIATNSSYCAFCSYSPISFRVIVFVSYPINAFFCCIPI</sequence>
<organism evidence="7">
    <name type="scientific">Anisakis simplex</name>
    <name type="common">Herring worm</name>
    <dbReference type="NCBI Taxonomy" id="6269"/>
    <lineage>
        <taxon>Eukaryota</taxon>
        <taxon>Metazoa</taxon>
        <taxon>Ecdysozoa</taxon>
        <taxon>Nematoda</taxon>
        <taxon>Chromadorea</taxon>
        <taxon>Rhabditida</taxon>
        <taxon>Spirurina</taxon>
        <taxon>Ascaridomorpha</taxon>
        <taxon>Ascaridoidea</taxon>
        <taxon>Anisakidae</taxon>
        <taxon>Anisakis</taxon>
        <taxon>Anisakis simplex complex</taxon>
    </lineage>
</organism>
<reference evidence="7" key="1">
    <citation type="submission" date="2017-02" db="UniProtKB">
        <authorList>
            <consortium name="WormBaseParasite"/>
        </authorList>
    </citation>
    <scope>IDENTIFICATION</scope>
</reference>
<evidence type="ECO:0000259" key="4">
    <source>
        <dbReference type="Pfam" id="PF00481"/>
    </source>
</evidence>
<name>A0A0M3JPQ4_ANISI</name>
<keyword evidence="2" id="KW-0378">Hydrolase</keyword>
<accession>A0A0M3JPQ4</accession>
<proteinExistence type="predicted"/>
<evidence type="ECO:0000256" key="3">
    <source>
        <dbReference type="ARBA" id="ARBA00022912"/>
    </source>
</evidence>